<keyword evidence="10" id="KW-1185">Reference proteome</keyword>
<dbReference type="OrthoDB" id="2104337at2759"/>
<gene>
    <name evidence="9" type="ORF">KP79_PYT18857</name>
</gene>
<evidence type="ECO:0000256" key="3">
    <source>
        <dbReference type="ARBA" id="ARBA00022794"/>
    </source>
</evidence>
<name>A0A210QDC8_MIZYE</name>
<evidence type="ECO:0000313" key="10">
    <source>
        <dbReference type="Proteomes" id="UP000242188"/>
    </source>
</evidence>
<evidence type="ECO:0000256" key="4">
    <source>
        <dbReference type="ARBA" id="ARBA00023180"/>
    </source>
</evidence>
<evidence type="ECO:0000256" key="5">
    <source>
        <dbReference type="SAM" id="MobiDB-lite"/>
    </source>
</evidence>
<dbReference type="EMBL" id="NEDP02004093">
    <property type="protein sequence ID" value="OWF46746.1"/>
    <property type="molecule type" value="Genomic_DNA"/>
</dbReference>
<evidence type="ECO:0000313" key="9">
    <source>
        <dbReference type="EMBL" id="OWF46746.1"/>
    </source>
</evidence>
<comment type="caution">
    <text evidence="9">The sequence shown here is derived from an EMBL/GenBank/DDBJ whole genome shotgun (WGS) entry which is preliminary data.</text>
</comment>
<dbReference type="PANTHER" id="PTHR14611:SF2">
    <property type="entry name" value="TECTONIC"/>
    <property type="match status" value="1"/>
</dbReference>
<keyword evidence="6" id="KW-0472">Membrane</keyword>
<sequence length="718" mass="76968">MAAKANLQARACCRIYVFSFLLLFLYIGFAHSTTTPATNTTTVPTTTTPTTTTPTTTTPTTTTPTTTTPTTTTTALPTQPPSPIAINTDVGPCPCDLTANACDVRCCCDPDCTSNDIGAFSSCIPTSVNVDDRMCVQSELLLLDNTQYTKEYTQDGLFCIYFDNNAERNYYTNPDLVSDTATFENYLYRFADTNYQPGAIDKTLYADEYKSGEPVFVVYQNLARGYLGVPKAVGSTFCSDSNPAAFLEDESSECVRNIYTLDATTCVDTAQWKASSYFSGIKVVTTPYLFNWIVNQTGVTNPAVTTPAPTTAAPVTTTDINATTADSNTTTPTVVTTTPTVVTTVDLYNNTYTVPITVDSVTCQDVNGQALTCPSGSTPDPTFNASTSICSNIVLGVEYILDYGTDMPGFLIETQQVVTSARVRLTLGNINLASLPVTQRYSSKFEGASETNVSAKSGNPGYLVGKPVRAGIRFNIAGNSSFAISESSYDLTLVKSTGSGDCATGSANRLQVNFGEDVRTGCQIRFNYDNVTEYCTAIEQQIINALEGLDGIIYEPGNRSVAIFGNSDPLVTGDWVPIIRNAPTAAQVVTSINGPTCSVTTGMHVQIIYANIGALSNPQRKILGAQFNYEEPQPVTFRCIGVFCSPGSSALTQSVEISQSVTFIDVSQPSTGYVGEPPIFLAKLPYDFFYPFLQSAGQRTVSSSVLLTALLCIVKLLS</sequence>
<feature type="transmembrane region" description="Helical" evidence="6">
    <location>
        <begin position="12"/>
        <end position="29"/>
    </location>
</feature>
<keyword evidence="6" id="KW-1133">Transmembrane helix</keyword>
<dbReference type="Pfam" id="PF07773">
    <property type="entry name" value="TCTN_DUF1619"/>
    <property type="match status" value="2"/>
</dbReference>
<dbReference type="PANTHER" id="PTHR14611">
    <property type="entry name" value="TECTONIC FAMILY MEMBER"/>
    <property type="match status" value="1"/>
</dbReference>
<evidence type="ECO:0000256" key="1">
    <source>
        <dbReference type="ARBA" id="ARBA00007633"/>
    </source>
</evidence>
<protein>
    <submittedName>
        <fullName evidence="9">Tectonic-3</fullName>
    </submittedName>
</protein>
<feature type="domain" description="Tectonic-1-3 N-terminal" evidence="8">
    <location>
        <begin position="70"/>
        <end position="178"/>
    </location>
</feature>
<feature type="compositionally biased region" description="Low complexity" evidence="5">
    <location>
        <begin position="37"/>
        <end position="77"/>
    </location>
</feature>
<comment type="similarity">
    <text evidence="1">Belongs to the tectonic family.</text>
</comment>
<dbReference type="GO" id="GO:0060271">
    <property type="term" value="P:cilium assembly"/>
    <property type="evidence" value="ECO:0007669"/>
    <property type="project" value="TreeGrafter"/>
</dbReference>
<keyword evidence="3" id="KW-0970">Cilium biogenesis/degradation</keyword>
<reference evidence="9 10" key="1">
    <citation type="journal article" date="2017" name="Nat. Ecol. Evol.">
        <title>Scallop genome provides insights into evolution of bilaterian karyotype and development.</title>
        <authorList>
            <person name="Wang S."/>
            <person name="Zhang J."/>
            <person name="Jiao W."/>
            <person name="Li J."/>
            <person name="Xun X."/>
            <person name="Sun Y."/>
            <person name="Guo X."/>
            <person name="Huan P."/>
            <person name="Dong B."/>
            <person name="Zhang L."/>
            <person name="Hu X."/>
            <person name="Sun X."/>
            <person name="Wang J."/>
            <person name="Zhao C."/>
            <person name="Wang Y."/>
            <person name="Wang D."/>
            <person name="Huang X."/>
            <person name="Wang R."/>
            <person name="Lv J."/>
            <person name="Li Y."/>
            <person name="Zhang Z."/>
            <person name="Liu B."/>
            <person name="Lu W."/>
            <person name="Hui Y."/>
            <person name="Liang J."/>
            <person name="Zhou Z."/>
            <person name="Hou R."/>
            <person name="Li X."/>
            <person name="Liu Y."/>
            <person name="Li H."/>
            <person name="Ning X."/>
            <person name="Lin Y."/>
            <person name="Zhao L."/>
            <person name="Xing Q."/>
            <person name="Dou J."/>
            <person name="Li Y."/>
            <person name="Mao J."/>
            <person name="Guo H."/>
            <person name="Dou H."/>
            <person name="Li T."/>
            <person name="Mu C."/>
            <person name="Jiang W."/>
            <person name="Fu Q."/>
            <person name="Fu X."/>
            <person name="Miao Y."/>
            <person name="Liu J."/>
            <person name="Yu Q."/>
            <person name="Li R."/>
            <person name="Liao H."/>
            <person name="Li X."/>
            <person name="Kong Y."/>
            <person name="Jiang Z."/>
            <person name="Chourrout D."/>
            <person name="Li R."/>
            <person name="Bao Z."/>
        </authorList>
    </citation>
    <scope>NUCLEOTIDE SEQUENCE [LARGE SCALE GENOMIC DNA]</scope>
    <source>
        <strain evidence="9 10">PY_sf001</strain>
    </source>
</reference>
<proteinExistence type="inferred from homology"/>
<organism evidence="9 10">
    <name type="scientific">Mizuhopecten yessoensis</name>
    <name type="common">Japanese scallop</name>
    <name type="synonym">Patinopecten yessoensis</name>
    <dbReference type="NCBI Taxonomy" id="6573"/>
    <lineage>
        <taxon>Eukaryota</taxon>
        <taxon>Metazoa</taxon>
        <taxon>Spiralia</taxon>
        <taxon>Lophotrochozoa</taxon>
        <taxon>Mollusca</taxon>
        <taxon>Bivalvia</taxon>
        <taxon>Autobranchia</taxon>
        <taxon>Pteriomorphia</taxon>
        <taxon>Pectinida</taxon>
        <taxon>Pectinoidea</taxon>
        <taxon>Pectinidae</taxon>
        <taxon>Mizuhopecten</taxon>
    </lineage>
</organism>
<feature type="domain" description="Tectonic-1-3" evidence="7">
    <location>
        <begin position="458"/>
        <end position="631"/>
    </location>
</feature>
<keyword evidence="6" id="KW-0812">Transmembrane</keyword>
<evidence type="ECO:0000259" key="8">
    <source>
        <dbReference type="Pfam" id="PF25752"/>
    </source>
</evidence>
<dbReference type="InterPro" id="IPR040354">
    <property type="entry name" value="TCTN1-3"/>
</dbReference>
<dbReference type="Pfam" id="PF25752">
    <property type="entry name" value="DUF1619_N"/>
    <property type="match status" value="1"/>
</dbReference>
<evidence type="ECO:0000256" key="6">
    <source>
        <dbReference type="SAM" id="Phobius"/>
    </source>
</evidence>
<dbReference type="InterPro" id="IPR011677">
    <property type="entry name" value="TCTN1-3_dom"/>
</dbReference>
<accession>A0A210QDC8</accession>
<keyword evidence="2" id="KW-0732">Signal</keyword>
<dbReference type="Proteomes" id="UP000242188">
    <property type="component" value="Unassembled WGS sequence"/>
</dbReference>
<dbReference type="STRING" id="6573.A0A210QDC8"/>
<dbReference type="InterPro" id="IPR057724">
    <property type="entry name" value="TCTN1-3_N"/>
</dbReference>
<dbReference type="AlphaFoldDB" id="A0A210QDC8"/>
<evidence type="ECO:0000256" key="2">
    <source>
        <dbReference type="ARBA" id="ARBA00022729"/>
    </source>
</evidence>
<feature type="domain" description="Tectonic-1-3" evidence="7">
    <location>
        <begin position="208"/>
        <end position="445"/>
    </location>
</feature>
<feature type="region of interest" description="Disordered" evidence="5">
    <location>
        <begin position="37"/>
        <end position="81"/>
    </location>
</feature>
<evidence type="ECO:0000259" key="7">
    <source>
        <dbReference type="Pfam" id="PF07773"/>
    </source>
</evidence>
<keyword evidence="4" id="KW-0325">Glycoprotein</keyword>